<protein>
    <submittedName>
        <fullName evidence="2">DUF1659 domain-containing protein</fullName>
    </submittedName>
</protein>
<dbReference type="Proteomes" id="UP000611629">
    <property type="component" value="Unassembled WGS sequence"/>
</dbReference>
<sequence>MAIIKIHKNSKIRLVLNAGLDDNNKQITKYKTMDKARSEAEDEVLFDIAKKAASLQKHSLTNIIKYEEYMLLEQ</sequence>
<dbReference type="RefSeq" id="WP_179236501.1">
    <property type="nucleotide sequence ID" value="NZ_JACBNQ010000001.1"/>
</dbReference>
<organism evidence="2 3">
    <name type="scientific">Sedimentibacter hydroxybenzoicus DSM 7310</name>
    <dbReference type="NCBI Taxonomy" id="1123245"/>
    <lineage>
        <taxon>Bacteria</taxon>
        <taxon>Bacillati</taxon>
        <taxon>Bacillota</taxon>
        <taxon>Tissierellia</taxon>
        <taxon>Sedimentibacter</taxon>
    </lineage>
</organism>
<feature type="domain" description="DUF1659" evidence="1">
    <location>
        <begin position="2"/>
        <end position="72"/>
    </location>
</feature>
<name>A0A974BHA5_SEDHY</name>
<evidence type="ECO:0000313" key="2">
    <source>
        <dbReference type="EMBL" id="NYB72827.1"/>
    </source>
</evidence>
<dbReference type="InterPro" id="IPR012454">
    <property type="entry name" value="DUF1659"/>
</dbReference>
<gene>
    <name evidence="2" type="ORF">HZF24_01585</name>
</gene>
<keyword evidence="3" id="KW-1185">Reference proteome</keyword>
<dbReference type="AlphaFoldDB" id="A0A974BHA5"/>
<dbReference type="Pfam" id="PF07872">
    <property type="entry name" value="DUF1659"/>
    <property type="match status" value="1"/>
</dbReference>
<evidence type="ECO:0000259" key="1">
    <source>
        <dbReference type="Pfam" id="PF07872"/>
    </source>
</evidence>
<proteinExistence type="predicted"/>
<comment type="caution">
    <text evidence="2">The sequence shown here is derived from an EMBL/GenBank/DDBJ whole genome shotgun (WGS) entry which is preliminary data.</text>
</comment>
<accession>A0A974BHA5</accession>
<reference evidence="2" key="1">
    <citation type="submission" date="2020-07" db="EMBL/GenBank/DDBJ databases">
        <title>Genomic analysis of a strain of Sedimentibacter Hydroxybenzoicus DSM7310.</title>
        <authorList>
            <person name="Ma S."/>
        </authorList>
    </citation>
    <scope>NUCLEOTIDE SEQUENCE</scope>
    <source>
        <strain evidence="2">DSM 7310</strain>
    </source>
</reference>
<evidence type="ECO:0000313" key="3">
    <source>
        <dbReference type="Proteomes" id="UP000611629"/>
    </source>
</evidence>
<dbReference type="EMBL" id="JACBNQ010000001">
    <property type="protein sequence ID" value="NYB72827.1"/>
    <property type="molecule type" value="Genomic_DNA"/>
</dbReference>